<evidence type="ECO:0008006" key="4">
    <source>
        <dbReference type="Google" id="ProtNLM"/>
    </source>
</evidence>
<dbReference type="Proteomes" id="UP000001542">
    <property type="component" value="Unassembled WGS sequence"/>
</dbReference>
<dbReference type="KEGG" id="tva:4761293"/>
<evidence type="ECO:0000313" key="2">
    <source>
        <dbReference type="EMBL" id="EAY03448.1"/>
    </source>
</evidence>
<dbReference type="InterPro" id="IPR016024">
    <property type="entry name" value="ARM-type_fold"/>
</dbReference>
<evidence type="ECO:0000313" key="3">
    <source>
        <dbReference type="Proteomes" id="UP000001542"/>
    </source>
</evidence>
<dbReference type="InParanoid" id="A2EV65"/>
<dbReference type="SMR" id="A2EV65"/>
<gene>
    <name evidence="2" type="ORF">TVAG_412520</name>
</gene>
<name>A2EV65_TRIV3</name>
<feature type="region of interest" description="Disordered" evidence="1">
    <location>
        <begin position="1"/>
        <end position="35"/>
    </location>
</feature>
<dbReference type="EMBL" id="DS113504">
    <property type="protein sequence ID" value="EAY03448.1"/>
    <property type="molecule type" value="Genomic_DNA"/>
</dbReference>
<evidence type="ECO:0000256" key="1">
    <source>
        <dbReference type="SAM" id="MobiDB-lite"/>
    </source>
</evidence>
<keyword evidence="3" id="KW-1185">Reference proteome</keyword>
<organism evidence="2 3">
    <name type="scientific">Trichomonas vaginalis (strain ATCC PRA-98 / G3)</name>
    <dbReference type="NCBI Taxonomy" id="412133"/>
    <lineage>
        <taxon>Eukaryota</taxon>
        <taxon>Metamonada</taxon>
        <taxon>Parabasalia</taxon>
        <taxon>Trichomonadida</taxon>
        <taxon>Trichomonadidae</taxon>
        <taxon>Trichomonas</taxon>
    </lineage>
</organism>
<accession>A2EV65</accession>
<reference evidence="2" key="2">
    <citation type="journal article" date="2007" name="Science">
        <title>Draft genome sequence of the sexually transmitted pathogen Trichomonas vaginalis.</title>
        <authorList>
            <person name="Carlton J.M."/>
            <person name="Hirt R.P."/>
            <person name="Silva J.C."/>
            <person name="Delcher A.L."/>
            <person name="Schatz M."/>
            <person name="Zhao Q."/>
            <person name="Wortman J.R."/>
            <person name="Bidwell S.L."/>
            <person name="Alsmark U.C.M."/>
            <person name="Besteiro S."/>
            <person name="Sicheritz-Ponten T."/>
            <person name="Noel C.J."/>
            <person name="Dacks J.B."/>
            <person name="Foster P.G."/>
            <person name="Simillion C."/>
            <person name="Van de Peer Y."/>
            <person name="Miranda-Saavedra D."/>
            <person name="Barton G.J."/>
            <person name="Westrop G.D."/>
            <person name="Mueller S."/>
            <person name="Dessi D."/>
            <person name="Fiori P.L."/>
            <person name="Ren Q."/>
            <person name="Paulsen I."/>
            <person name="Zhang H."/>
            <person name="Bastida-Corcuera F.D."/>
            <person name="Simoes-Barbosa A."/>
            <person name="Brown M.T."/>
            <person name="Hayes R.D."/>
            <person name="Mukherjee M."/>
            <person name="Okumura C.Y."/>
            <person name="Schneider R."/>
            <person name="Smith A.J."/>
            <person name="Vanacova S."/>
            <person name="Villalvazo M."/>
            <person name="Haas B.J."/>
            <person name="Pertea M."/>
            <person name="Feldblyum T.V."/>
            <person name="Utterback T.R."/>
            <person name="Shu C.L."/>
            <person name="Osoegawa K."/>
            <person name="de Jong P.J."/>
            <person name="Hrdy I."/>
            <person name="Horvathova L."/>
            <person name="Zubacova Z."/>
            <person name="Dolezal P."/>
            <person name="Malik S.B."/>
            <person name="Logsdon J.M. Jr."/>
            <person name="Henze K."/>
            <person name="Gupta A."/>
            <person name="Wang C.C."/>
            <person name="Dunne R.L."/>
            <person name="Upcroft J.A."/>
            <person name="Upcroft P."/>
            <person name="White O."/>
            <person name="Salzberg S.L."/>
            <person name="Tang P."/>
            <person name="Chiu C.-H."/>
            <person name="Lee Y.-S."/>
            <person name="Embley T.M."/>
            <person name="Coombs G.H."/>
            <person name="Mottram J.C."/>
            <person name="Tachezy J."/>
            <person name="Fraser-Liggett C.M."/>
            <person name="Johnson P.J."/>
        </authorList>
    </citation>
    <scope>NUCLEOTIDE SEQUENCE [LARGE SCALE GENOMIC DNA]</scope>
    <source>
        <strain evidence="2">G3</strain>
    </source>
</reference>
<dbReference type="AlphaFoldDB" id="A2EV65"/>
<reference evidence="2" key="1">
    <citation type="submission" date="2006-10" db="EMBL/GenBank/DDBJ databases">
        <authorList>
            <person name="Amadeo P."/>
            <person name="Zhao Q."/>
            <person name="Wortman J."/>
            <person name="Fraser-Liggett C."/>
            <person name="Carlton J."/>
        </authorList>
    </citation>
    <scope>NUCLEOTIDE SEQUENCE</scope>
    <source>
        <strain evidence="2">G3</strain>
    </source>
</reference>
<feature type="compositionally biased region" description="Basic and acidic residues" evidence="1">
    <location>
        <begin position="17"/>
        <end position="30"/>
    </location>
</feature>
<proteinExistence type="predicted"/>
<dbReference type="VEuPathDB" id="TrichDB:TVAG_412520"/>
<dbReference type="VEuPathDB" id="TrichDB:TVAGG3_0936030"/>
<dbReference type="RefSeq" id="XP_001315671.1">
    <property type="nucleotide sequence ID" value="XM_001315636.1"/>
</dbReference>
<sequence>MDNEYKDSIDDQAQDQNSHEEIHRTLEDTSKAPNSIEDTDEILETLLNFLQSRKFGEQSDIIFQICENIIENPQKYEKRLQEYGVIENFPNASQIVDLSIADQCHIILLSSCIAEISPKYSEHFCELEYFDLCLNFLNLQSLNLVELSIRFISAVLLHCYIEFDVETFLETIYSILRIGKYTKQWCCRALYGLILHYDFSSFLKTIIDIAETIRNTADDTDTGLSDNWIAQLCTVLLKKNKNYLRILEWGQLLGGLVETLEQQYILDEFTPLEESFQLHFFRFFLEITKSTDPNHAARIIEMVKPEFMAKVIQNSAYEVTEIVLQILVFIYEEKSSVSIINCISTPHNLQEVVSSCFSATFHSRVAAVRLIHAALELNCSDGLVNMLISIGYFEKVVDIYQDVPSKKYILSTILIFMKIIGNQAIEYFLNSEISNDIENEDIDDDSDEYEIVVQLVEEISNIVNSYKNT</sequence>
<protein>
    <recommendedName>
        <fullName evidence="4">SPIN90/Ldb17 leucine-rich domain-containing protein</fullName>
    </recommendedName>
</protein>
<dbReference type="SUPFAM" id="SSF48371">
    <property type="entry name" value="ARM repeat"/>
    <property type="match status" value="1"/>
</dbReference>